<dbReference type="InterPro" id="IPR009057">
    <property type="entry name" value="Homeodomain-like_sf"/>
</dbReference>
<sequence length="178" mass="19797">SVTILRAWLFEHFLHPYPSDADKHLLARQTGLSKNQVSNWFINARVRLWKPMIEEMYQQEAKEQAEAGNGRNDDANNQQTSQSPTNQIQTQMQNQQRPETKAPLERFPTSTSGAVAAPGADDVTNIPILPMMVDTPELCGPHDDLYREYEATGLGPAARMRLGTTGDVSLTLGLRHAG</sequence>
<dbReference type="PROSITE" id="PS50071">
    <property type="entry name" value="HOMEOBOX_2"/>
    <property type="match status" value="1"/>
</dbReference>
<keyword evidence="4 5" id="KW-0539">Nucleus</keyword>
<feature type="DNA-binding region" description="Homeobox" evidence="5">
    <location>
        <begin position="3"/>
        <end position="52"/>
    </location>
</feature>
<name>D6MK27_9ASPA</name>
<accession>D6MK27</accession>
<comment type="subcellular location">
    <subcellularLocation>
        <location evidence="1 5">Nucleus</location>
    </subcellularLocation>
</comment>
<dbReference type="CDD" id="cd00086">
    <property type="entry name" value="homeodomain"/>
    <property type="match status" value="1"/>
</dbReference>
<dbReference type="AlphaFoldDB" id="D6MK27"/>
<evidence type="ECO:0000256" key="2">
    <source>
        <dbReference type="ARBA" id="ARBA00023125"/>
    </source>
</evidence>
<dbReference type="GO" id="GO:0003677">
    <property type="term" value="F:DNA binding"/>
    <property type="evidence" value="ECO:0007669"/>
    <property type="project" value="UniProtKB-UniRule"/>
</dbReference>
<evidence type="ECO:0000256" key="1">
    <source>
        <dbReference type="ARBA" id="ARBA00004123"/>
    </source>
</evidence>
<feature type="domain" description="Homeobox" evidence="7">
    <location>
        <begin position="1"/>
        <end position="51"/>
    </location>
</feature>
<evidence type="ECO:0000259" key="7">
    <source>
        <dbReference type="PROSITE" id="PS50071"/>
    </source>
</evidence>
<dbReference type="InterPro" id="IPR001356">
    <property type="entry name" value="HD"/>
</dbReference>
<dbReference type="InterPro" id="IPR008422">
    <property type="entry name" value="KN_HD"/>
</dbReference>
<dbReference type="Pfam" id="PF05920">
    <property type="entry name" value="Homeobox_KN"/>
    <property type="match status" value="1"/>
</dbReference>
<evidence type="ECO:0000313" key="8">
    <source>
        <dbReference type="EMBL" id="ADG57874.1"/>
    </source>
</evidence>
<feature type="non-terminal residue" evidence="8">
    <location>
        <position position="1"/>
    </location>
</feature>
<proteinExistence type="evidence at transcript level"/>
<protein>
    <submittedName>
        <fullName evidence="8">Transcription factor</fullName>
    </submittedName>
</protein>
<feature type="non-terminal residue" evidence="8">
    <location>
        <position position="178"/>
    </location>
</feature>
<dbReference type="SMART" id="SM00389">
    <property type="entry name" value="HOX"/>
    <property type="match status" value="1"/>
</dbReference>
<keyword evidence="3 5" id="KW-0371">Homeobox</keyword>
<dbReference type="SUPFAM" id="SSF46689">
    <property type="entry name" value="Homeodomain-like"/>
    <property type="match status" value="1"/>
</dbReference>
<dbReference type="Gene3D" id="1.10.10.60">
    <property type="entry name" value="Homeodomain-like"/>
    <property type="match status" value="1"/>
</dbReference>
<keyword evidence="2 5" id="KW-0238">DNA-binding</keyword>
<evidence type="ECO:0000256" key="3">
    <source>
        <dbReference type="ARBA" id="ARBA00023155"/>
    </source>
</evidence>
<feature type="compositionally biased region" description="Low complexity" evidence="6">
    <location>
        <begin position="76"/>
        <end position="96"/>
    </location>
</feature>
<organism evidence="8">
    <name type="scientific">Lycoris longituba</name>
    <dbReference type="NCBI Taxonomy" id="272140"/>
    <lineage>
        <taxon>Eukaryota</taxon>
        <taxon>Viridiplantae</taxon>
        <taxon>Streptophyta</taxon>
        <taxon>Embryophyta</taxon>
        <taxon>Tracheophyta</taxon>
        <taxon>Spermatophyta</taxon>
        <taxon>Magnoliopsida</taxon>
        <taxon>Liliopsida</taxon>
        <taxon>Asparagales</taxon>
        <taxon>Amaryllidaceae</taxon>
        <taxon>Amaryllidoideae</taxon>
        <taxon>Lycoris</taxon>
    </lineage>
</organism>
<dbReference type="PANTHER" id="PTHR11850">
    <property type="entry name" value="HOMEOBOX PROTEIN TRANSCRIPTION FACTORS"/>
    <property type="match status" value="1"/>
</dbReference>
<dbReference type="GO" id="GO:0005634">
    <property type="term" value="C:nucleus"/>
    <property type="evidence" value="ECO:0007669"/>
    <property type="project" value="UniProtKB-SubCell"/>
</dbReference>
<evidence type="ECO:0000256" key="5">
    <source>
        <dbReference type="PROSITE-ProRule" id="PRU00108"/>
    </source>
</evidence>
<reference evidence="8" key="1">
    <citation type="submission" date="2009-05" db="EMBL/GenBank/DDBJ databases">
        <authorList>
            <person name="Huang M."/>
            <person name="He Q."/>
            <person name="Zhang L."/>
            <person name="Cui S."/>
            <person name="Wang M."/>
            <person name="Zhou Y."/>
        </authorList>
    </citation>
    <scope>NUCLEOTIDE SEQUENCE</scope>
</reference>
<evidence type="ECO:0000256" key="6">
    <source>
        <dbReference type="SAM" id="MobiDB-lite"/>
    </source>
</evidence>
<dbReference type="EMBL" id="GQ165892">
    <property type="protein sequence ID" value="ADG57874.1"/>
    <property type="molecule type" value="mRNA"/>
</dbReference>
<reference evidence="8" key="2">
    <citation type="journal article" date="2010" name="Genomics">
        <title>Analysis of floral transcription factors from Lycoris longituba.</title>
        <authorList>
            <person name="He Q.L."/>
            <person name="Cui S.J."/>
            <person name="Gu J.L."/>
            <person name="Zhang H."/>
            <person name="Wang M.X."/>
            <person name="Zhou Y."/>
            <person name="Zhang L."/>
            <person name="Huang M.R."/>
        </authorList>
    </citation>
    <scope>NUCLEOTIDE SEQUENCE</scope>
</reference>
<feature type="region of interest" description="Disordered" evidence="6">
    <location>
        <begin position="61"/>
        <end position="119"/>
    </location>
</feature>
<evidence type="ECO:0000256" key="4">
    <source>
        <dbReference type="ARBA" id="ARBA00023242"/>
    </source>
</evidence>
<dbReference type="InterPro" id="IPR050224">
    <property type="entry name" value="TALE_homeobox"/>
</dbReference>
<dbReference type="GO" id="GO:0006355">
    <property type="term" value="P:regulation of DNA-templated transcription"/>
    <property type="evidence" value="ECO:0007669"/>
    <property type="project" value="InterPro"/>
</dbReference>